<dbReference type="Gene3D" id="3.10.580.10">
    <property type="entry name" value="CBS-domain"/>
    <property type="match status" value="1"/>
</dbReference>
<name>A0A560HCK8_9PROT</name>
<protein>
    <submittedName>
        <fullName evidence="4">CBS domain-containing protein</fullName>
    </submittedName>
</protein>
<evidence type="ECO:0000313" key="4">
    <source>
        <dbReference type="EMBL" id="TWB43294.1"/>
    </source>
</evidence>
<dbReference type="Pfam" id="PF00571">
    <property type="entry name" value="CBS"/>
    <property type="match status" value="2"/>
</dbReference>
<accession>A0A560HCK8</accession>
<dbReference type="RefSeq" id="WP_145731524.1">
    <property type="nucleotide sequence ID" value="NZ_VITR01000005.1"/>
</dbReference>
<keyword evidence="1 2" id="KW-0129">CBS domain</keyword>
<dbReference type="OrthoDB" id="7871683at2"/>
<dbReference type="PANTHER" id="PTHR43080:SF2">
    <property type="entry name" value="CBS DOMAIN-CONTAINING PROTEIN"/>
    <property type="match status" value="1"/>
</dbReference>
<dbReference type="SMART" id="SM00116">
    <property type="entry name" value="CBS"/>
    <property type="match status" value="2"/>
</dbReference>
<evidence type="ECO:0000259" key="3">
    <source>
        <dbReference type="PROSITE" id="PS51371"/>
    </source>
</evidence>
<dbReference type="SUPFAM" id="SSF54631">
    <property type="entry name" value="CBS-domain pair"/>
    <property type="match status" value="1"/>
</dbReference>
<dbReference type="EMBL" id="VITR01000005">
    <property type="protein sequence ID" value="TWB43294.1"/>
    <property type="molecule type" value="Genomic_DNA"/>
</dbReference>
<reference evidence="4 5" key="1">
    <citation type="submission" date="2019-06" db="EMBL/GenBank/DDBJ databases">
        <title>Genomic Encyclopedia of Type Strains, Phase IV (KMG-V): Genome sequencing to study the core and pangenomes of soil and plant-associated prokaryotes.</title>
        <authorList>
            <person name="Whitman W."/>
        </authorList>
    </citation>
    <scope>NUCLEOTIDE SEQUENCE [LARGE SCALE GENOMIC DNA]</scope>
    <source>
        <strain evidence="4 5">BR 11622</strain>
    </source>
</reference>
<sequence length="330" mass="36513">MRAHDVMTENVLTVTPDTPVSRIAALLLERGVSAAPVVDSHGGVIGMVSEGDLIDREEAGAAHEARRDWWLALVAEGEQLPAYWAEVQKRERTARDVMAAPVITVDINTDTTDIARLLITHGIKRVPVVLDGSLVGIVSRADLLKVLAAEPAEKTEPAHRSGLFQRWERKAPQPAPAPAREPAHEPLFRAADFRHLVGNFHDESARHLAEQRKEALARRQEKVQELIDHHVADHAWHKLLEGAHDAAARGEKEFLLLRFPADLCSDGARAINAPEPDWPRTLRGEAAEIYQRWHHELQPAGFSLIARVLDFPNGFPGDVGLFLVWGEAEG</sequence>
<dbReference type="PROSITE" id="PS51371">
    <property type="entry name" value="CBS"/>
    <property type="match status" value="2"/>
</dbReference>
<evidence type="ECO:0000256" key="2">
    <source>
        <dbReference type="PROSITE-ProRule" id="PRU00703"/>
    </source>
</evidence>
<dbReference type="Proteomes" id="UP000315751">
    <property type="component" value="Unassembled WGS sequence"/>
</dbReference>
<keyword evidence="5" id="KW-1185">Reference proteome</keyword>
<gene>
    <name evidence="4" type="ORF">FBZ90_105107</name>
</gene>
<proteinExistence type="predicted"/>
<dbReference type="InterPro" id="IPR046342">
    <property type="entry name" value="CBS_dom_sf"/>
</dbReference>
<feature type="domain" description="CBS" evidence="3">
    <location>
        <begin position="98"/>
        <end position="155"/>
    </location>
</feature>
<evidence type="ECO:0000313" key="5">
    <source>
        <dbReference type="Proteomes" id="UP000315751"/>
    </source>
</evidence>
<comment type="caution">
    <text evidence="4">The sequence shown here is derived from an EMBL/GenBank/DDBJ whole genome shotgun (WGS) entry which is preliminary data.</text>
</comment>
<dbReference type="InterPro" id="IPR000644">
    <property type="entry name" value="CBS_dom"/>
</dbReference>
<dbReference type="CDD" id="cd04586">
    <property type="entry name" value="CBS_pair_BON_assoc"/>
    <property type="match status" value="1"/>
</dbReference>
<feature type="domain" description="CBS" evidence="3">
    <location>
        <begin position="7"/>
        <end position="65"/>
    </location>
</feature>
<organism evidence="4 5">
    <name type="scientific">Nitrospirillum amazonense</name>
    <dbReference type="NCBI Taxonomy" id="28077"/>
    <lineage>
        <taxon>Bacteria</taxon>
        <taxon>Pseudomonadati</taxon>
        <taxon>Pseudomonadota</taxon>
        <taxon>Alphaproteobacteria</taxon>
        <taxon>Rhodospirillales</taxon>
        <taxon>Azospirillaceae</taxon>
        <taxon>Nitrospirillum</taxon>
    </lineage>
</organism>
<evidence type="ECO:0000256" key="1">
    <source>
        <dbReference type="ARBA" id="ARBA00023122"/>
    </source>
</evidence>
<dbReference type="AlphaFoldDB" id="A0A560HCK8"/>
<dbReference type="PANTHER" id="PTHR43080">
    <property type="entry name" value="CBS DOMAIN-CONTAINING PROTEIN CBSX3, MITOCHONDRIAL"/>
    <property type="match status" value="1"/>
</dbReference>
<dbReference type="InterPro" id="IPR051257">
    <property type="entry name" value="Diverse_CBS-Domain"/>
</dbReference>